<reference evidence="1 2" key="1">
    <citation type="submission" date="2022-10" db="EMBL/GenBank/DDBJ databases">
        <title>Host association and intracellularity evolved multiple times independently in the Rickettsiales.</title>
        <authorList>
            <person name="Castelli M."/>
            <person name="Nardi T."/>
            <person name="Gammuto L."/>
            <person name="Bellinzona G."/>
            <person name="Sabaneyeva E."/>
            <person name="Potekhin A."/>
            <person name="Serra V."/>
            <person name="Petroni G."/>
            <person name="Sassera D."/>
        </authorList>
    </citation>
    <scope>NUCLEOTIDE SEQUENCE [LARGE SCALE GENOMIC DNA]</scope>
    <source>
        <strain evidence="1 2">Kr 154-4</strain>
    </source>
</reference>
<accession>A0ABZ0UVB1</accession>
<sequence length="76" mass="8787">MSSKNRAAQKLISFVDNPADLERIKKDMDDGWNIISLVRNTNWYVGIMEKAPSNDDVPTENKTVFIPPRKKFKISY</sequence>
<protein>
    <submittedName>
        <fullName evidence="1">DUF2674 domain-containing protein</fullName>
    </submittedName>
</protein>
<name>A0ABZ0UVB1_9RICK</name>
<organism evidence="1 2">
    <name type="scientific">Candidatus Trichorickettsia mobilis</name>
    <dbReference type="NCBI Taxonomy" id="1346319"/>
    <lineage>
        <taxon>Bacteria</taxon>
        <taxon>Pseudomonadati</taxon>
        <taxon>Pseudomonadota</taxon>
        <taxon>Alphaproteobacteria</taxon>
        <taxon>Rickettsiales</taxon>
        <taxon>Rickettsiaceae</taxon>
        <taxon>Rickettsieae</taxon>
        <taxon>Candidatus Trichorickettsia</taxon>
    </lineage>
</organism>
<evidence type="ECO:0000313" key="2">
    <source>
        <dbReference type="Proteomes" id="UP001326613"/>
    </source>
</evidence>
<evidence type="ECO:0000313" key="1">
    <source>
        <dbReference type="EMBL" id="WPY01120.1"/>
    </source>
</evidence>
<dbReference type="RefSeq" id="WP_323737921.1">
    <property type="nucleotide sequence ID" value="NZ_CP112932.1"/>
</dbReference>
<gene>
    <name evidence="1" type="ORF">Trichorick_01019</name>
</gene>
<dbReference type="Pfam" id="PF10879">
    <property type="entry name" value="DUF2674"/>
    <property type="match status" value="1"/>
</dbReference>
<dbReference type="Proteomes" id="UP001326613">
    <property type="component" value="Chromosome"/>
</dbReference>
<dbReference type="InterPro" id="IPR024246">
    <property type="entry name" value="DUF2674"/>
</dbReference>
<keyword evidence="2" id="KW-1185">Reference proteome</keyword>
<proteinExistence type="predicted"/>
<dbReference type="EMBL" id="CP112932">
    <property type="protein sequence ID" value="WPY01120.1"/>
    <property type="molecule type" value="Genomic_DNA"/>
</dbReference>